<keyword evidence="1" id="KW-1133">Transmembrane helix</keyword>
<feature type="transmembrane region" description="Helical" evidence="1">
    <location>
        <begin position="184"/>
        <end position="202"/>
    </location>
</feature>
<keyword evidence="1" id="KW-0472">Membrane</keyword>
<comment type="caution">
    <text evidence="2">The sequence shown here is derived from an EMBL/GenBank/DDBJ whole genome shotgun (WGS) entry which is preliminary data.</text>
</comment>
<name>A0A5A9GF15_AZOLI</name>
<dbReference type="OrthoDB" id="5291921at2"/>
<evidence type="ECO:0000313" key="3">
    <source>
        <dbReference type="Proteomes" id="UP000324927"/>
    </source>
</evidence>
<reference evidence="2 3" key="1">
    <citation type="submission" date="2019-08" db="EMBL/GenBank/DDBJ databases">
        <authorList>
            <person name="Grouzdev D."/>
            <person name="Tikhonova E."/>
            <person name="Kravchenko I."/>
        </authorList>
    </citation>
    <scope>NUCLEOTIDE SEQUENCE [LARGE SCALE GENOMIC DNA]</scope>
    <source>
        <strain evidence="2 3">59b</strain>
    </source>
</reference>
<keyword evidence="1" id="KW-0812">Transmembrane</keyword>
<feature type="transmembrane region" description="Helical" evidence="1">
    <location>
        <begin position="61"/>
        <end position="78"/>
    </location>
</feature>
<dbReference type="Pfam" id="PF04403">
    <property type="entry name" value="PqiA"/>
    <property type="match status" value="1"/>
</dbReference>
<proteinExistence type="predicted"/>
<organism evidence="2 3">
    <name type="scientific">Azospirillum lipoferum</name>
    <dbReference type="NCBI Taxonomy" id="193"/>
    <lineage>
        <taxon>Bacteria</taxon>
        <taxon>Pseudomonadati</taxon>
        <taxon>Pseudomonadota</taxon>
        <taxon>Alphaproteobacteria</taxon>
        <taxon>Rhodospirillales</taxon>
        <taxon>Azospirillaceae</taxon>
        <taxon>Azospirillum</taxon>
    </lineage>
</organism>
<feature type="transmembrane region" description="Helical" evidence="1">
    <location>
        <begin position="108"/>
        <end position="136"/>
    </location>
</feature>
<keyword evidence="3" id="KW-1185">Reference proteome</keyword>
<accession>A0A5A9GF15</accession>
<protein>
    <submittedName>
        <fullName evidence="2">Paraquat-inducible protein A</fullName>
    </submittedName>
</protein>
<dbReference type="Proteomes" id="UP000324927">
    <property type="component" value="Unassembled WGS sequence"/>
</dbReference>
<dbReference type="InterPro" id="IPR007498">
    <property type="entry name" value="PqiA-like"/>
</dbReference>
<dbReference type="AlphaFoldDB" id="A0A5A9GF15"/>
<dbReference type="EMBL" id="VTTN01000013">
    <property type="protein sequence ID" value="KAA0593001.1"/>
    <property type="molecule type" value="Genomic_DNA"/>
</dbReference>
<sequence>MTAGAEASPPASAGPADDRLVACPECDRLHVRVPLRAGEKARCVRCGTVLQSAPYWRPDQMLALVMAALIAFLLANACPILELRVQGSISSATLLDAVLTLWREDRQLVAVLVFATGLLAPLADLLAMTALLAAVLAGRRPAYFAPLLRLIQQIRPWGMIEVLMLGVLVSLIKLSHLAQVVPGVALWAFIALTVLLAVVLSYDPRCLWELPAGRKGAA</sequence>
<gene>
    <name evidence="2" type="ORF">FZ942_26120</name>
</gene>
<dbReference type="RefSeq" id="WP_149233995.1">
    <property type="nucleotide sequence ID" value="NZ_JALJXJ010000015.1"/>
</dbReference>
<evidence type="ECO:0000313" key="2">
    <source>
        <dbReference type="EMBL" id="KAA0593001.1"/>
    </source>
</evidence>
<feature type="transmembrane region" description="Helical" evidence="1">
    <location>
        <begin position="157"/>
        <end position="178"/>
    </location>
</feature>
<evidence type="ECO:0000256" key="1">
    <source>
        <dbReference type="SAM" id="Phobius"/>
    </source>
</evidence>